<dbReference type="OrthoDB" id="1247025at2"/>
<keyword evidence="3" id="KW-0472">Membrane</keyword>
<feature type="coiled-coil region" evidence="1">
    <location>
        <begin position="150"/>
        <end position="177"/>
    </location>
</feature>
<name>A0A0D5YUV4_9FLAO</name>
<dbReference type="RefSeq" id="WP_045802310.1">
    <property type="nucleotide sequence ID" value="NZ_CP011071.1"/>
</dbReference>
<dbReference type="STRING" id="516051.VC82_2086"/>
<dbReference type="Proteomes" id="UP000032726">
    <property type="component" value="Chromosome"/>
</dbReference>
<evidence type="ECO:0000313" key="4">
    <source>
        <dbReference type="EMBL" id="AKA35681.1"/>
    </source>
</evidence>
<gene>
    <name evidence="4" type="ORF">VC82_2086</name>
</gene>
<keyword evidence="3" id="KW-0812">Transmembrane</keyword>
<feature type="region of interest" description="Disordered" evidence="2">
    <location>
        <begin position="71"/>
        <end position="136"/>
    </location>
</feature>
<evidence type="ECO:0000313" key="5">
    <source>
        <dbReference type="Proteomes" id="UP000032726"/>
    </source>
</evidence>
<keyword evidence="5" id="KW-1185">Reference proteome</keyword>
<reference evidence="4 5" key="1">
    <citation type="submission" date="2015-03" db="EMBL/GenBank/DDBJ databases">
        <title>Complete genome sequence of Muricauda lutaonensis CC-HSB-11T, isolated from a coastal hot spring.</title>
        <authorList>
            <person name="Kim K.M."/>
        </authorList>
    </citation>
    <scope>NUCLEOTIDE SEQUENCE [LARGE SCALE GENOMIC DNA]</scope>
    <source>
        <strain evidence="4 5">CC-HSB-11</strain>
    </source>
</reference>
<dbReference type="KEGG" id="mlt:VC82_2086"/>
<keyword evidence="1" id="KW-0175">Coiled coil</keyword>
<sequence length="243" mass="27136">MDKLEEHIAKKLREREIKPSEAAWEKLEAQLGPAPSRKNKMYYWYAAAVFVGVLLVSAIYFRSGDAPQPAKVEVVESPTSHGQDGNEGKNDARSPQTGQKALVETTQKEEPIENNDPTIIELEEAPESETALVQTKDVDEVNNDQLGAEKIVIERKLEEVMAQVALLESQNEQVTEAEVDSLLRSAQREILAEKALSQNGPVDAMALLTEVEDELNQSFRDQIFDALKEGYFKLRTAVADRNN</sequence>
<protein>
    <submittedName>
        <fullName evidence="4">Uncharacterized protein</fullName>
    </submittedName>
</protein>
<organism evidence="4 5">
    <name type="scientific">Flagellimonas lutaonensis</name>
    <dbReference type="NCBI Taxonomy" id="516051"/>
    <lineage>
        <taxon>Bacteria</taxon>
        <taxon>Pseudomonadati</taxon>
        <taxon>Bacteroidota</taxon>
        <taxon>Flavobacteriia</taxon>
        <taxon>Flavobacteriales</taxon>
        <taxon>Flavobacteriaceae</taxon>
        <taxon>Flagellimonas</taxon>
    </lineage>
</organism>
<evidence type="ECO:0000256" key="2">
    <source>
        <dbReference type="SAM" id="MobiDB-lite"/>
    </source>
</evidence>
<keyword evidence="3" id="KW-1133">Transmembrane helix</keyword>
<proteinExistence type="predicted"/>
<evidence type="ECO:0000256" key="1">
    <source>
        <dbReference type="SAM" id="Coils"/>
    </source>
</evidence>
<accession>A0A0D5YUV4</accession>
<evidence type="ECO:0000256" key="3">
    <source>
        <dbReference type="SAM" id="Phobius"/>
    </source>
</evidence>
<dbReference type="AlphaFoldDB" id="A0A0D5YUV4"/>
<feature type="transmembrane region" description="Helical" evidence="3">
    <location>
        <begin position="42"/>
        <end position="61"/>
    </location>
</feature>
<dbReference type="EMBL" id="CP011071">
    <property type="protein sequence ID" value="AKA35681.1"/>
    <property type="molecule type" value="Genomic_DNA"/>
</dbReference>
<dbReference type="HOGENOM" id="CLU_1076429_0_0_10"/>